<keyword evidence="6" id="KW-0812">Transmembrane</keyword>
<evidence type="ECO:0000259" key="7">
    <source>
        <dbReference type="SMART" id="SM00563"/>
    </source>
</evidence>
<dbReference type="SMART" id="SM00563">
    <property type="entry name" value="PlsC"/>
    <property type="match status" value="1"/>
</dbReference>
<dbReference type="Pfam" id="PF01553">
    <property type="entry name" value="Acyltransferase"/>
    <property type="match status" value="1"/>
</dbReference>
<gene>
    <name evidence="8" type="ORF">BINO364_LOCUS13516</name>
</gene>
<dbReference type="GO" id="GO:0031966">
    <property type="term" value="C:mitochondrial membrane"/>
    <property type="evidence" value="ECO:0007669"/>
    <property type="project" value="TreeGrafter"/>
</dbReference>
<evidence type="ECO:0000256" key="2">
    <source>
        <dbReference type="ARBA" id="ARBA00007937"/>
    </source>
</evidence>
<comment type="subcellular location">
    <subcellularLocation>
        <location evidence="1">Endomembrane system</location>
        <topology evidence="1">Peripheral membrane protein</topology>
    </subcellularLocation>
</comment>
<dbReference type="InterPro" id="IPR041728">
    <property type="entry name" value="GPAT/DHAPAT_LPLAT"/>
</dbReference>
<feature type="transmembrane region" description="Helical" evidence="6">
    <location>
        <begin position="92"/>
        <end position="113"/>
    </location>
</feature>
<dbReference type="GO" id="GO:0008654">
    <property type="term" value="P:phospholipid biosynthetic process"/>
    <property type="evidence" value="ECO:0007669"/>
    <property type="project" value="TreeGrafter"/>
</dbReference>
<dbReference type="GO" id="GO:0006631">
    <property type="term" value="P:fatty acid metabolic process"/>
    <property type="evidence" value="ECO:0007669"/>
    <property type="project" value="TreeGrafter"/>
</dbReference>
<proteinExistence type="inferred from homology"/>
<dbReference type="GO" id="GO:0008611">
    <property type="term" value="P:ether lipid biosynthetic process"/>
    <property type="evidence" value="ECO:0007669"/>
    <property type="project" value="TreeGrafter"/>
</dbReference>
<keyword evidence="5" id="KW-0012">Acyltransferase</keyword>
<keyword evidence="6" id="KW-1133">Transmembrane helix</keyword>
<evidence type="ECO:0000256" key="3">
    <source>
        <dbReference type="ARBA" id="ARBA00022679"/>
    </source>
</evidence>
<feature type="non-terminal residue" evidence="8">
    <location>
        <position position="620"/>
    </location>
</feature>
<dbReference type="Proteomes" id="UP000838878">
    <property type="component" value="Chromosome 7"/>
</dbReference>
<dbReference type="AlphaFoldDB" id="A0A8J9W7L5"/>
<dbReference type="GO" id="GO:0004366">
    <property type="term" value="F:glycerol-3-phosphate O-acyltransferase activity"/>
    <property type="evidence" value="ECO:0007669"/>
    <property type="project" value="TreeGrafter"/>
</dbReference>
<dbReference type="PANTHER" id="PTHR12563">
    <property type="entry name" value="GLYCEROL-3-PHOSPHATE ACYLTRANSFERASE"/>
    <property type="match status" value="1"/>
</dbReference>
<keyword evidence="4 6" id="KW-0472">Membrane</keyword>
<evidence type="ECO:0000256" key="6">
    <source>
        <dbReference type="SAM" id="Phobius"/>
    </source>
</evidence>
<accession>A0A8J9W7L5</accession>
<dbReference type="GO" id="GO:0005778">
    <property type="term" value="C:peroxisomal membrane"/>
    <property type="evidence" value="ECO:0007669"/>
    <property type="project" value="TreeGrafter"/>
</dbReference>
<dbReference type="InterPro" id="IPR002123">
    <property type="entry name" value="Plipid/glycerol_acylTrfase"/>
</dbReference>
<dbReference type="CDD" id="cd07993">
    <property type="entry name" value="LPLAT_DHAPAT-like"/>
    <property type="match status" value="1"/>
</dbReference>
<evidence type="ECO:0000256" key="1">
    <source>
        <dbReference type="ARBA" id="ARBA00004184"/>
    </source>
</evidence>
<evidence type="ECO:0000256" key="5">
    <source>
        <dbReference type="ARBA" id="ARBA00023315"/>
    </source>
</evidence>
<keyword evidence="3" id="KW-0808">Transferase</keyword>
<evidence type="ECO:0000313" key="9">
    <source>
        <dbReference type="Proteomes" id="UP000838878"/>
    </source>
</evidence>
<comment type="similarity">
    <text evidence="2">Belongs to the GPAT/DAPAT family.</text>
</comment>
<dbReference type="OrthoDB" id="10255570at2759"/>
<evidence type="ECO:0000313" key="8">
    <source>
        <dbReference type="EMBL" id="CAH0728277.1"/>
    </source>
</evidence>
<dbReference type="EMBL" id="OV170227">
    <property type="protein sequence ID" value="CAH0728277.1"/>
    <property type="molecule type" value="Genomic_DNA"/>
</dbReference>
<organism evidence="8 9">
    <name type="scientific">Brenthis ino</name>
    <name type="common">lesser marbled fritillary</name>
    <dbReference type="NCBI Taxonomy" id="405034"/>
    <lineage>
        <taxon>Eukaryota</taxon>
        <taxon>Metazoa</taxon>
        <taxon>Ecdysozoa</taxon>
        <taxon>Arthropoda</taxon>
        <taxon>Hexapoda</taxon>
        <taxon>Insecta</taxon>
        <taxon>Pterygota</taxon>
        <taxon>Neoptera</taxon>
        <taxon>Endopterygota</taxon>
        <taxon>Lepidoptera</taxon>
        <taxon>Glossata</taxon>
        <taxon>Ditrysia</taxon>
        <taxon>Papilionoidea</taxon>
        <taxon>Nymphalidae</taxon>
        <taxon>Heliconiinae</taxon>
        <taxon>Argynnini</taxon>
        <taxon>Brenthis</taxon>
    </lineage>
</organism>
<feature type="domain" description="Phospholipid/glycerol acyltransferase" evidence="7">
    <location>
        <begin position="130"/>
        <end position="259"/>
    </location>
</feature>
<keyword evidence="9" id="KW-1185">Reference proteome</keyword>
<dbReference type="InterPro" id="IPR022284">
    <property type="entry name" value="GPAT/DHAPAT"/>
</dbReference>
<dbReference type="GO" id="GO:0012505">
    <property type="term" value="C:endomembrane system"/>
    <property type="evidence" value="ECO:0007669"/>
    <property type="project" value="UniProtKB-SubCell"/>
</dbReference>
<dbReference type="PIRSF" id="PIRSF000437">
    <property type="entry name" value="GPAT_DHAPAT"/>
    <property type="match status" value="1"/>
</dbReference>
<dbReference type="PANTHER" id="PTHR12563:SF17">
    <property type="entry name" value="DIHYDROXYACETONE PHOSPHATE ACYLTRANSFERASE"/>
    <property type="match status" value="1"/>
</dbReference>
<protein>
    <recommendedName>
        <fullName evidence="7">Phospholipid/glycerol acyltransferase domain-containing protein</fullName>
    </recommendedName>
</protein>
<dbReference type="GO" id="GO:0016287">
    <property type="term" value="F:glycerone-phosphate O-acyltransferase activity"/>
    <property type="evidence" value="ECO:0007669"/>
    <property type="project" value="TreeGrafter"/>
</dbReference>
<sequence>MSETVKYSDILKPRNIQFGIFKFMTRSWEPKKTVTLGKYYSPQEIKKVVAESVYIDAYLEAESARSGAPKEQLRKEVFEYLEEIAMDKKMHIIRWMGIMFLKICFMMKIGVFVNEPALLKIKSSMGKNPILFLPTHRSYADFCLMTYLCFHYDIELPAVAAGMDFYSMAVIGQSMRETGAFYIRRTLVGSPLYAATLRHYVRTLVAKHYAPVEFFLEGTRSRSNMSLLPKYGMLSMSLVPYFAREVADVTIVPVNISYDRLMEQSLFAFEHMGVPKPKETTGGFLKSLYRLNDNYGNIYINLGDPISLREYLGQDLPFSSETLKPLDLQHLTTEQFKYVQDIADYTVSMQQESTVVTISNLICIILMESIIKNEVLSLEQVSIKIEWLIQILRTLGASVFENDVKTSIDRILLVHKKIMKLDGDNKLRLVSGTLMDVSPEVQKKMKGHILKAETMVNAIPIIELQLYVNPVLHYLVPPAIVYLAVLKGENTIEGLSADYHRLRKLLRYEFFHLEKTEKTTFNKALEYCVQNKVITDTYRNGSEESLQLLLQWTVTPALTTLANCVEVMAEHKKCEHRQALRLVQERAETRRLHPYCLSLESIANCLQGLALNGTVTKRRK</sequence>
<reference evidence="8" key="1">
    <citation type="submission" date="2021-12" db="EMBL/GenBank/DDBJ databases">
        <authorList>
            <person name="Martin H S."/>
        </authorList>
    </citation>
    <scope>NUCLEOTIDE SEQUENCE</scope>
</reference>
<name>A0A8J9W7L5_9NEOP</name>
<dbReference type="Pfam" id="PF19277">
    <property type="entry name" value="GPAT_C"/>
    <property type="match status" value="1"/>
</dbReference>
<dbReference type="InterPro" id="IPR045520">
    <property type="entry name" value="GPAT/DHAPAT_C"/>
</dbReference>
<evidence type="ECO:0000256" key="4">
    <source>
        <dbReference type="ARBA" id="ARBA00023136"/>
    </source>
</evidence>
<dbReference type="GO" id="GO:0019432">
    <property type="term" value="P:triglyceride biosynthetic process"/>
    <property type="evidence" value="ECO:0007669"/>
    <property type="project" value="TreeGrafter"/>
</dbReference>
<dbReference type="SUPFAM" id="SSF69593">
    <property type="entry name" value="Glycerol-3-phosphate (1)-acyltransferase"/>
    <property type="match status" value="1"/>
</dbReference>